<dbReference type="STRING" id="645134.A0A0L0HU95"/>
<evidence type="ECO:0000256" key="1">
    <source>
        <dbReference type="ARBA" id="ARBA00004906"/>
    </source>
</evidence>
<comment type="pathway">
    <text evidence="1">Protein modification; protein ubiquitination.</text>
</comment>
<dbReference type="Pfam" id="PF12937">
    <property type="entry name" value="F-box-like"/>
    <property type="match status" value="1"/>
</dbReference>
<gene>
    <name evidence="5" type="ORF">SPPG_00202</name>
</gene>
<dbReference type="OMA" id="HEFRTYK"/>
<dbReference type="InterPro" id="IPR036047">
    <property type="entry name" value="F-box-like_dom_sf"/>
</dbReference>
<name>A0A0L0HU95_SPIPD</name>
<feature type="domain" description="F-box" evidence="4">
    <location>
        <begin position="7"/>
        <end position="53"/>
    </location>
</feature>
<reference evidence="5 6" key="1">
    <citation type="submission" date="2009-08" db="EMBL/GenBank/DDBJ databases">
        <title>The Genome Sequence of Spizellomyces punctatus strain DAOM BR117.</title>
        <authorList>
            <consortium name="The Broad Institute Genome Sequencing Platform"/>
            <person name="Russ C."/>
            <person name="Cuomo C."/>
            <person name="Shea T."/>
            <person name="Young S.K."/>
            <person name="Zeng Q."/>
            <person name="Koehrsen M."/>
            <person name="Haas B."/>
            <person name="Borodovsky M."/>
            <person name="Guigo R."/>
            <person name="Alvarado L."/>
            <person name="Berlin A."/>
            <person name="Bochicchio J."/>
            <person name="Borenstein D."/>
            <person name="Chapman S."/>
            <person name="Chen Z."/>
            <person name="Engels R."/>
            <person name="Freedman E."/>
            <person name="Gellesch M."/>
            <person name="Goldberg J."/>
            <person name="Griggs A."/>
            <person name="Gujja S."/>
            <person name="Heiman D."/>
            <person name="Hepburn T."/>
            <person name="Howarth C."/>
            <person name="Jen D."/>
            <person name="Larson L."/>
            <person name="Lewis B."/>
            <person name="Mehta T."/>
            <person name="Park D."/>
            <person name="Pearson M."/>
            <person name="Roberts A."/>
            <person name="Saif S."/>
            <person name="Shenoy N."/>
            <person name="Sisk P."/>
            <person name="Stolte C."/>
            <person name="Sykes S."/>
            <person name="Thomson T."/>
            <person name="Walk T."/>
            <person name="White J."/>
            <person name="Yandava C."/>
            <person name="Burger G."/>
            <person name="Gray M.W."/>
            <person name="Holland P.W.H."/>
            <person name="King N."/>
            <person name="Lang F.B.F."/>
            <person name="Roger A.J."/>
            <person name="Ruiz-Trillo I."/>
            <person name="Lander E."/>
            <person name="Nusbaum C."/>
        </authorList>
    </citation>
    <scope>NUCLEOTIDE SEQUENCE [LARGE SCALE GENOMIC DNA]</scope>
    <source>
        <strain evidence="5 6">DAOM BR117</strain>
    </source>
</reference>
<dbReference type="PANTHER" id="PTHR10706:SF130">
    <property type="entry name" value="F-BOX ONLY PROTEIN 31"/>
    <property type="match status" value="1"/>
</dbReference>
<dbReference type="OrthoDB" id="722566at2759"/>
<dbReference type="RefSeq" id="XP_016612514.1">
    <property type="nucleotide sequence ID" value="XM_016748535.1"/>
</dbReference>
<dbReference type="GeneID" id="27683947"/>
<dbReference type="InParanoid" id="A0A0L0HU95"/>
<dbReference type="AlphaFoldDB" id="A0A0L0HU95"/>
<evidence type="ECO:0000313" key="6">
    <source>
        <dbReference type="Proteomes" id="UP000053201"/>
    </source>
</evidence>
<dbReference type="SUPFAM" id="SSF81383">
    <property type="entry name" value="F-box domain"/>
    <property type="match status" value="1"/>
</dbReference>
<dbReference type="PANTHER" id="PTHR10706">
    <property type="entry name" value="F-BOX FAMILY PROTEIN"/>
    <property type="match status" value="1"/>
</dbReference>
<keyword evidence="2" id="KW-0833">Ubl conjugation pathway</keyword>
<evidence type="ECO:0000259" key="4">
    <source>
        <dbReference type="PROSITE" id="PS50181"/>
    </source>
</evidence>
<protein>
    <recommendedName>
        <fullName evidence="4">F-box domain-containing protein</fullName>
    </recommendedName>
</protein>
<accession>A0A0L0HU95</accession>
<dbReference type="VEuPathDB" id="FungiDB:SPPG_00202"/>
<dbReference type="InterPro" id="IPR045048">
    <property type="entry name" value="FBXO31/39"/>
</dbReference>
<dbReference type="Gene3D" id="1.20.1280.50">
    <property type="match status" value="1"/>
</dbReference>
<dbReference type="SMART" id="SM00256">
    <property type="entry name" value="FBOX"/>
    <property type="match status" value="1"/>
</dbReference>
<sequence>MLNSSHPNSLTALPCECLIHLLSFLSASQLATVSAVSRTLYSAANDDTLWQRLCLVNYKVEAKTHLHVFPYRTIRGFYVGVLARYGWMLGLWQANYPFFTGQLLQVRINPTDASIIGENLSATNISPISEQQFGAIQGVSVDSLQLSLSRTRVFEICFEPCGEGLHRVSPSFDGPEQVSRRRRRTSAPLENTEDAIGSAYDQEGISSYTICFGNRAQSTTLRKHMSVVDDGQETFRSYQLCQDHFPYFRPSPSTGLWPYPENSRVLRAEGTLITMFDSNEPPLAFNPLLQTNGELEDASWEMPANTLTIHCPLKCHEYGVRTVTLRAPEGELRFKTGRYQTIWSQIKLDANHKSAIAPSNMVIKPLEGIWAGTYGSHGIEYVLLRYEWVANALDASVQDIHLVFYKITGDVNVPRGEVSCRVNLGDGTGIPWIGDSRIGDDLAEDGTELNDDASKIFLPALKDPEFQTARAYHGRGTVAMAGYRNPTYIVNDAIILSETKIAIYWHDLKRISSFVKVALPV</sequence>
<evidence type="ECO:0000256" key="3">
    <source>
        <dbReference type="SAM" id="SignalP"/>
    </source>
</evidence>
<proteinExistence type="predicted"/>
<dbReference type="GO" id="GO:0016567">
    <property type="term" value="P:protein ubiquitination"/>
    <property type="evidence" value="ECO:0007669"/>
    <property type="project" value="UniProtKB-UniPathway"/>
</dbReference>
<evidence type="ECO:0000313" key="5">
    <source>
        <dbReference type="EMBL" id="KND04475.1"/>
    </source>
</evidence>
<feature type="chain" id="PRO_5005540298" description="F-box domain-containing protein" evidence="3">
    <location>
        <begin position="36"/>
        <end position="521"/>
    </location>
</feature>
<dbReference type="Proteomes" id="UP000053201">
    <property type="component" value="Unassembled WGS sequence"/>
</dbReference>
<dbReference type="EMBL" id="KQ257450">
    <property type="protein sequence ID" value="KND04475.1"/>
    <property type="molecule type" value="Genomic_DNA"/>
</dbReference>
<organism evidence="5 6">
    <name type="scientific">Spizellomyces punctatus (strain DAOM BR117)</name>
    <dbReference type="NCBI Taxonomy" id="645134"/>
    <lineage>
        <taxon>Eukaryota</taxon>
        <taxon>Fungi</taxon>
        <taxon>Fungi incertae sedis</taxon>
        <taxon>Chytridiomycota</taxon>
        <taxon>Chytridiomycota incertae sedis</taxon>
        <taxon>Chytridiomycetes</taxon>
        <taxon>Spizellomycetales</taxon>
        <taxon>Spizellomycetaceae</taxon>
        <taxon>Spizellomyces</taxon>
    </lineage>
</organism>
<feature type="signal peptide" evidence="3">
    <location>
        <begin position="1"/>
        <end position="35"/>
    </location>
</feature>
<dbReference type="Pfam" id="PF12014">
    <property type="entry name" value="Cyclin_D1_bind"/>
    <property type="match status" value="1"/>
</dbReference>
<keyword evidence="3" id="KW-0732">Signal</keyword>
<keyword evidence="6" id="KW-1185">Reference proteome</keyword>
<dbReference type="UniPathway" id="UPA00143"/>
<dbReference type="PROSITE" id="PS50181">
    <property type="entry name" value="FBOX"/>
    <property type="match status" value="1"/>
</dbReference>
<evidence type="ECO:0000256" key="2">
    <source>
        <dbReference type="ARBA" id="ARBA00022786"/>
    </source>
</evidence>
<dbReference type="InterPro" id="IPR001810">
    <property type="entry name" value="F-box_dom"/>
</dbReference>